<evidence type="ECO:0000256" key="1">
    <source>
        <dbReference type="SAM" id="MobiDB-lite"/>
    </source>
</evidence>
<dbReference type="KEGG" id="ast:Asulf_01503"/>
<dbReference type="AlphaFoldDB" id="N0BLS2"/>
<dbReference type="STRING" id="387631.Asulf_01503"/>
<keyword evidence="3" id="KW-1185">Reference proteome</keyword>
<protein>
    <submittedName>
        <fullName evidence="2">Uncharacterized protein</fullName>
    </submittedName>
</protein>
<evidence type="ECO:0000313" key="3">
    <source>
        <dbReference type="Proteomes" id="UP000013307"/>
    </source>
</evidence>
<sequence length="174" mass="20034">MERGDKNISSHGKGSKNEKDQNEVNNILSDSVNKTKFVNKMLTKSGSSKSKLQRVDLNTFRRIDEIKKRYQRRSFNDTLEFLLNCYDFLEGIAIRYNLGDIKSATEFIENHLPKSQAEVIHQNVFDLIKKTGINGEDAEVLIDHFLQTLILVKLRRKRAIEVLRPFLVVRGGSP</sequence>
<reference evidence="2 3" key="1">
    <citation type="journal article" date="2013" name="Genome Announc.">
        <title>Complete Genome Sequence of the Thermophilic and Facultatively Chemolithoautotrophic Sulfate Reducer Archaeoglobus sulfaticallidus Strain PM70-1T.</title>
        <authorList>
            <person name="Stokke R."/>
            <person name="Hocking W.P."/>
            <person name="Steinsbu B.O."/>
            <person name="Steen I.H."/>
        </authorList>
    </citation>
    <scope>NUCLEOTIDE SEQUENCE [LARGE SCALE GENOMIC DNA]</scope>
    <source>
        <strain evidence="2">PM70-1</strain>
    </source>
</reference>
<proteinExistence type="predicted"/>
<dbReference type="EMBL" id="CP005290">
    <property type="protein sequence ID" value="AGK61486.1"/>
    <property type="molecule type" value="Genomic_DNA"/>
</dbReference>
<dbReference type="HOGENOM" id="CLU_1536577_0_0_2"/>
<name>N0BLS2_9EURY</name>
<accession>N0BLS2</accession>
<dbReference type="Proteomes" id="UP000013307">
    <property type="component" value="Chromosome"/>
</dbReference>
<evidence type="ECO:0000313" key="2">
    <source>
        <dbReference type="EMBL" id="AGK61486.1"/>
    </source>
</evidence>
<organism evidence="2 3">
    <name type="scientific">Archaeoglobus sulfaticallidus PM70-1</name>
    <dbReference type="NCBI Taxonomy" id="387631"/>
    <lineage>
        <taxon>Archaea</taxon>
        <taxon>Methanobacteriati</taxon>
        <taxon>Methanobacteriota</taxon>
        <taxon>Archaeoglobi</taxon>
        <taxon>Archaeoglobales</taxon>
        <taxon>Archaeoglobaceae</taxon>
        <taxon>Archaeoglobus</taxon>
    </lineage>
</organism>
<gene>
    <name evidence="2" type="ORF">Asulf_01503</name>
</gene>
<feature type="region of interest" description="Disordered" evidence="1">
    <location>
        <begin position="1"/>
        <end position="27"/>
    </location>
</feature>